<dbReference type="Pfam" id="PF25106">
    <property type="entry name" value="VWA_4"/>
    <property type="match status" value="1"/>
</dbReference>
<dbReference type="Gene3D" id="3.30.200.20">
    <property type="entry name" value="Phosphorylase Kinase, domain 1"/>
    <property type="match status" value="1"/>
</dbReference>
<evidence type="ECO:0000256" key="3">
    <source>
        <dbReference type="ARBA" id="ARBA00022527"/>
    </source>
</evidence>
<evidence type="ECO:0000256" key="7">
    <source>
        <dbReference type="PROSITE-ProRule" id="PRU00175"/>
    </source>
</evidence>
<dbReference type="OrthoDB" id="14962at2759"/>
<keyword evidence="3" id="KW-0723">Serine/threonine-protein kinase</keyword>
<keyword evidence="7" id="KW-0863">Zinc-finger</keyword>
<dbReference type="InterPro" id="IPR001841">
    <property type="entry name" value="Znf_RING"/>
</dbReference>
<dbReference type="SUPFAM" id="SSF53300">
    <property type="entry name" value="vWA-like"/>
    <property type="match status" value="1"/>
</dbReference>
<dbReference type="CDD" id="cd00198">
    <property type="entry name" value="vWFA"/>
    <property type="match status" value="1"/>
</dbReference>
<dbReference type="InterPro" id="IPR004166">
    <property type="entry name" value="a-kinase_dom"/>
</dbReference>
<keyword evidence="4" id="KW-0808">Transferase</keyword>
<feature type="domain" description="RING-type" evidence="8">
    <location>
        <begin position="20"/>
        <end position="45"/>
    </location>
</feature>
<dbReference type="InterPro" id="IPR036465">
    <property type="entry name" value="vWFA_dom_sf"/>
</dbReference>
<proteinExistence type="predicted"/>
<dbReference type="InterPro" id="IPR013083">
    <property type="entry name" value="Znf_RING/FYVE/PHD"/>
</dbReference>
<dbReference type="EMBL" id="BDIP01001266">
    <property type="protein sequence ID" value="GIQ84001.1"/>
    <property type="molecule type" value="Genomic_DNA"/>
</dbReference>
<sequence>MLLSSGPHTAAFSGQCVSAPCGHPFHKHCLVRWLKQPPFYCPICRKDLEIEDCRPLFFSSNTAPHLVGAGSITGVRAQGKGRGDPQLLKLLGLTNLSHPPSFRPTSAAKGHPEDAMPGTWNPVLTAMHTGGATKTGAVGAIVKVHPGAIQDGAPLNKTQIRAMITARRSEIRKVLKVIVRSQQVDLVFLVDCTNSMLSYIKAVKDGVTDIVKGMVKDNPTLNIKVAFVRYTDVHAKSPTTSVLNFTRDLAAFEAFVGAIKCHWGRDVPEDVMGGIRLVSQLPFRTGSSRMLIHIGDAPPHGEEFNSMGVHDDFSDGDPNGLTASAAMELLAEKDIQYLFGYIRSKYTTKMVSRFNEELKELGRPPIVEFDAQKPTELSVTVFKNLTATVERTICQRSAALTHHGTIIKCTDVTMETGDTEYVKNKVVLRKYKIPATLAEVLPDTFAPSMTVDKQTLRMATLPFAAGSFRLAFRCWDADKHIALVVKIDKDQGGRVAGGARRRVLIDVYTQCAAAKFASEFAIRAKEVGIDLPTFSYIVPGMVEFDTSPVAYGVLEPEIAGTFVKVNSNTGYVNKDSQYEHLQAFSHWTWVVSKGSHLVCDIQGVVGKTEITLTDPVIHCKHELKYGGTNLAAVGIDQFFKSHVCGPTCKKLKIADDKP</sequence>
<evidence type="ECO:0000256" key="1">
    <source>
        <dbReference type="ARBA" id="ARBA00004613"/>
    </source>
</evidence>
<dbReference type="GO" id="GO:0008270">
    <property type="term" value="F:zinc ion binding"/>
    <property type="evidence" value="ECO:0007669"/>
    <property type="project" value="UniProtKB-KW"/>
</dbReference>
<evidence type="ECO:0000256" key="5">
    <source>
        <dbReference type="ARBA" id="ARBA00022729"/>
    </source>
</evidence>
<dbReference type="PROSITE" id="PS51158">
    <property type="entry name" value="ALPHA_KINASE"/>
    <property type="match status" value="1"/>
</dbReference>
<keyword evidence="7" id="KW-0862">Zinc</keyword>
<keyword evidence="6" id="KW-0418">Kinase</keyword>
<evidence type="ECO:0000259" key="9">
    <source>
        <dbReference type="PROSITE" id="PS51158"/>
    </source>
</evidence>
<dbReference type="PANTHER" id="PTHR47763">
    <property type="entry name" value="ALPHA-PROTEIN KINASE VWKA"/>
    <property type="match status" value="1"/>
</dbReference>
<reference evidence="10 11" key="1">
    <citation type="journal article" date="2018" name="PLoS ONE">
        <title>The draft genome of Kipferlia bialata reveals reductive genome evolution in fornicate parasites.</title>
        <authorList>
            <person name="Tanifuji G."/>
            <person name="Takabayashi S."/>
            <person name="Kume K."/>
            <person name="Takagi M."/>
            <person name="Nakayama T."/>
            <person name="Kamikawa R."/>
            <person name="Inagaki Y."/>
            <person name="Hashimoto T."/>
        </authorList>
    </citation>
    <scope>NUCLEOTIDE SEQUENCE [LARGE SCALE GENOMIC DNA]</scope>
    <source>
        <strain evidence="10">NY0173</strain>
    </source>
</reference>
<evidence type="ECO:0000313" key="10">
    <source>
        <dbReference type="EMBL" id="GIQ84001.1"/>
    </source>
</evidence>
<dbReference type="Pfam" id="PF13639">
    <property type="entry name" value="zf-RING_2"/>
    <property type="match status" value="1"/>
</dbReference>
<keyword evidence="2" id="KW-0964">Secreted</keyword>
<evidence type="ECO:0000256" key="6">
    <source>
        <dbReference type="ARBA" id="ARBA00022777"/>
    </source>
</evidence>
<feature type="domain" description="Alpha-type protein kinase" evidence="9">
    <location>
        <begin position="432"/>
        <end position="656"/>
    </location>
</feature>
<dbReference type="GO" id="GO:0004674">
    <property type="term" value="F:protein serine/threonine kinase activity"/>
    <property type="evidence" value="ECO:0007669"/>
    <property type="project" value="UniProtKB-KW"/>
</dbReference>
<keyword evidence="7" id="KW-0479">Metal-binding</keyword>
<accession>A0A9K3CVK1</accession>
<dbReference type="Gene3D" id="3.20.200.10">
    <property type="entry name" value="MHCK/EF2 kinase"/>
    <property type="match status" value="1"/>
</dbReference>
<dbReference type="SUPFAM" id="SSF57850">
    <property type="entry name" value="RING/U-box"/>
    <property type="match status" value="1"/>
</dbReference>
<dbReference type="Pfam" id="PF02816">
    <property type="entry name" value="Alpha_kinase"/>
    <property type="match status" value="1"/>
</dbReference>
<dbReference type="AlphaFoldDB" id="A0A9K3CVK1"/>
<organism evidence="10 11">
    <name type="scientific">Kipferlia bialata</name>
    <dbReference type="NCBI Taxonomy" id="797122"/>
    <lineage>
        <taxon>Eukaryota</taxon>
        <taxon>Metamonada</taxon>
        <taxon>Carpediemonas-like organisms</taxon>
        <taxon>Kipferlia</taxon>
    </lineage>
</organism>
<dbReference type="CDD" id="cd04515">
    <property type="entry name" value="Alpha_kinase"/>
    <property type="match status" value="1"/>
</dbReference>
<evidence type="ECO:0000313" key="11">
    <source>
        <dbReference type="Proteomes" id="UP000265618"/>
    </source>
</evidence>
<dbReference type="Gene3D" id="3.40.50.410">
    <property type="entry name" value="von Willebrand factor, type A domain"/>
    <property type="match status" value="1"/>
</dbReference>
<dbReference type="PROSITE" id="PS50089">
    <property type="entry name" value="ZF_RING_2"/>
    <property type="match status" value="1"/>
</dbReference>
<dbReference type="Proteomes" id="UP000265618">
    <property type="component" value="Unassembled WGS sequence"/>
</dbReference>
<keyword evidence="11" id="KW-1185">Reference proteome</keyword>
<evidence type="ECO:0000256" key="4">
    <source>
        <dbReference type="ARBA" id="ARBA00022679"/>
    </source>
</evidence>
<name>A0A9K3CVK1_9EUKA</name>
<gene>
    <name evidence="10" type="ORF">KIPB_005413</name>
</gene>
<dbReference type="SMART" id="SM00811">
    <property type="entry name" value="Alpha_kinase"/>
    <property type="match status" value="1"/>
</dbReference>
<dbReference type="PANTHER" id="PTHR47763:SF4">
    <property type="entry name" value="ALPHA-PROTEIN KINASE VWKA"/>
    <property type="match status" value="1"/>
</dbReference>
<dbReference type="InterPro" id="IPR052969">
    <property type="entry name" value="Thr-specific_kinase-like"/>
</dbReference>
<comment type="caution">
    <text evidence="10">The sequence shown here is derived from an EMBL/GenBank/DDBJ whole genome shotgun (WGS) entry which is preliminary data.</text>
</comment>
<dbReference type="Gene3D" id="3.30.40.10">
    <property type="entry name" value="Zinc/RING finger domain, C3HC4 (zinc finger)"/>
    <property type="match status" value="1"/>
</dbReference>
<comment type="subcellular location">
    <subcellularLocation>
        <location evidence="1">Secreted</location>
    </subcellularLocation>
</comment>
<protein>
    <submittedName>
        <fullName evidence="10">Anaphase-promoting complex subunit 11</fullName>
    </submittedName>
</protein>
<evidence type="ECO:0000256" key="2">
    <source>
        <dbReference type="ARBA" id="ARBA00022525"/>
    </source>
</evidence>
<dbReference type="GO" id="GO:0005524">
    <property type="term" value="F:ATP binding"/>
    <property type="evidence" value="ECO:0007669"/>
    <property type="project" value="InterPro"/>
</dbReference>
<evidence type="ECO:0000259" key="8">
    <source>
        <dbReference type="PROSITE" id="PS50089"/>
    </source>
</evidence>
<dbReference type="InterPro" id="IPR011009">
    <property type="entry name" value="Kinase-like_dom_sf"/>
</dbReference>
<dbReference type="SUPFAM" id="SSF56112">
    <property type="entry name" value="Protein kinase-like (PK-like)"/>
    <property type="match status" value="1"/>
</dbReference>
<keyword evidence="5" id="KW-0732">Signal</keyword>
<dbReference type="InterPro" id="IPR056861">
    <property type="entry name" value="HMCN1-like_VWA"/>
</dbReference>